<dbReference type="EMBL" id="JBJUIK010000010">
    <property type="protein sequence ID" value="KAL3516802.1"/>
    <property type="molecule type" value="Genomic_DNA"/>
</dbReference>
<proteinExistence type="predicted"/>
<reference evidence="2 3" key="1">
    <citation type="submission" date="2024-11" db="EMBL/GenBank/DDBJ databases">
        <title>A near-complete genome assembly of Cinchona calisaya.</title>
        <authorList>
            <person name="Lian D.C."/>
            <person name="Zhao X.W."/>
            <person name="Wei L."/>
        </authorList>
    </citation>
    <scope>NUCLEOTIDE SEQUENCE [LARGE SCALE GENOMIC DNA]</scope>
    <source>
        <tissue evidence="2">Nenye</tissue>
    </source>
</reference>
<organism evidence="2 3">
    <name type="scientific">Cinchona calisaya</name>
    <dbReference type="NCBI Taxonomy" id="153742"/>
    <lineage>
        <taxon>Eukaryota</taxon>
        <taxon>Viridiplantae</taxon>
        <taxon>Streptophyta</taxon>
        <taxon>Embryophyta</taxon>
        <taxon>Tracheophyta</taxon>
        <taxon>Spermatophyta</taxon>
        <taxon>Magnoliopsida</taxon>
        <taxon>eudicotyledons</taxon>
        <taxon>Gunneridae</taxon>
        <taxon>Pentapetalae</taxon>
        <taxon>asterids</taxon>
        <taxon>lamiids</taxon>
        <taxon>Gentianales</taxon>
        <taxon>Rubiaceae</taxon>
        <taxon>Cinchonoideae</taxon>
        <taxon>Cinchoneae</taxon>
        <taxon>Cinchona</taxon>
    </lineage>
</organism>
<gene>
    <name evidence="2" type="ORF">ACH5RR_023704</name>
</gene>
<accession>A0ABD2ZEJ7</accession>
<evidence type="ECO:0000313" key="2">
    <source>
        <dbReference type="EMBL" id="KAL3516802.1"/>
    </source>
</evidence>
<sequence length="80" mass="8443">MRVKLDSLRTQATKISLVGTLPPSATSRQQSLSANAAASGQKSYILDLVAQKFFMPPSGFSTGESSSKPDLNNIDSSPNV</sequence>
<protein>
    <submittedName>
        <fullName evidence="2">Uncharacterized protein</fullName>
    </submittedName>
</protein>
<dbReference type="Proteomes" id="UP001630127">
    <property type="component" value="Unassembled WGS sequence"/>
</dbReference>
<name>A0ABD2ZEJ7_9GENT</name>
<evidence type="ECO:0000256" key="1">
    <source>
        <dbReference type="SAM" id="MobiDB-lite"/>
    </source>
</evidence>
<comment type="caution">
    <text evidence="2">The sequence shown here is derived from an EMBL/GenBank/DDBJ whole genome shotgun (WGS) entry which is preliminary data.</text>
</comment>
<feature type="region of interest" description="Disordered" evidence="1">
    <location>
        <begin position="59"/>
        <end position="80"/>
    </location>
</feature>
<keyword evidence="3" id="KW-1185">Reference proteome</keyword>
<evidence type="ECO:0000313" key="3">
    <source>
        <dbReference type="Proteomes" id="UP001630127"/>
    </source>
</evidence>
<dbReference type="AlphaFoldDB" id="A0ABD2ZEJ7"/>